<dbReference type="OrthoDB" id="2206038at2759"/>
<gene>
    <name evidence="4" type="ORF">A0J61_00972</name>
</gene>
<dbReference type="InterPro" id="IPR018466">
    <property type="entry name" value="Kre9/Knh1-like_N"/>
</dbReference>
<sequence length="159" mass="16828">MTLISVKAQFNTDEDCIVTNPISNTIVTAGEKMKIAWSNSHTDKFPTIYLVQSDGADKTPVIIAQDVATSDGHILVDLPNYLAPSGAYYMTLGEAPYHCVSGNIRIFASPTGTVRPPGGGGSSEGHYPKPEPTDAGLSLKSIPLSVLILLASLLLLSWA</sequence>
<keyword evidence="1" id="KW-0732">Signal</keyword>
<evidence type="ECO:0000256" key="1">
    <source>
        <dbReference type="ARBA" id="ARBA00022729"/>
    </source>
</evidence>
<organism evidence="4 5">
    <name type="scientific">Choanephora cucurbitarum</name>
    <dbReference type="NCBI Taxonomy" id="101091"/>
    <lineage>
        <taxon>Eukaryota</taxon>
        <taxon>Fungi</taxon>
        <taxon>Fungi incertae sedis</taxon>
        <taxon>Mucoromycota</taxon>
        <taxon>Mucoromycotina</taxon>
        <taxon>Mucoromycetes</taxon>
        <taxon>Mucorales</taxon>
        <taxon>Mucorineae</taxon>
        <taxon>Choanephoraceae</taxon>
        <taxon>Choanephoroideae</taxon>
        <taxon>Choanephora</taxon>
    </lineage>
</organism>
<evidence type="ECO:0000259" key="3">
    <source>
        <dbReference type="Pfam" id="PF10342"/>
    </source>
</evidence>
<accession>A0A1C7NPC9</accession>
<evidence type="ECO:0000313" key="4">
    <source>
        <dbReference type="EMBL" id="OBZ90957.1"/>
    </source>
</evidence>
<proteinExistence type="predicted"/>
<dbReference type="Pfam" id="PF10342">
    <property type="entry name" value="Kre9_KNH"/>
    <property type="match status" value="1"/>
</dbReference>
<dbReference type="InParanoid" id="A0A1C7NPC9"/>
<feature type="region of interest" description="Disordered" evidence="2">
    <location>
        <begin position="111"/>
        <end position="132"/>
    </location>
</feature>
<dbReference type="EMBL" id="LUGH01000026">
    <property type="protein sequence ID" value="OBZ90957.1"/>
    <property type="molecule type" value="Genomic_DNA"/>
</dbReference>
<evidence type="ECO:0000256" key="2">
    <source>
        <dbReference type="SAM" id="MobiDB-lite"/>
    </source>
</evidence>
<dbReference type="AlphaFoldDB" id="A0A1C7NPC9"/>
<name>A0A1C7NPC9_9FUNG</name>
<protein>
    <recommendedName>
        <fullName evidence="3">Yeast cell wall synthesis Kre9/Knh1-like N-terminal domain-containing protein</fullName>
    </recommendedName>
</protein>
<dbReference type="Proteomes" id="UP000093000">
    <property type="component" value="Unassembled WGS sequence"/>
</dbReference>
<comment type="caution">
    <text evidence="4">The sequence shown here is derived from an EMBL/GenBank/DDBJ whole genome shotgun (WGS) entry which is preliminary data.</text>
</comment>
<reference evidence="4 5" key="1">
    <citation type="submission" date="2016-03" db="EMBL/GenBank/DDBJ databases">
        <title>Choanephora cucurbitarum.</title>
        <authorList>
            <person name="Min B."/>
            <person name="Park H."/>
            <person name="Park J.-H."/>
            <person name="Shin H.-D."/>
            <person name="Choi I.-G."/>
        </authorList>
    </citation>
    <scope>NUCLEOTIDE SEQUENCE [LARGE SCALE GENOMIC DNA]</scope>
    <source>
        <strain evidence="4 5">KUS-F28377</strain>
    </source>
</reference>
<keyword evidence="5" id="KW-1185">Reference proteome</keyword>
<evidence type="ECO:0000313" key="5">
    <source>
        <dbReference type="Proteomes" id="UP000093000"/>
    </source>
</evidence>
<feature type="domain" description="Yeast cell wall synthesis Kre9/Knh1-like N-terminal" evidence="3">
    <location>
        <begin position="21"/>
        <end position="91"/>
    </location>
</feature>